<proteinExistence type="predicted"/>
<feature type="non-terminal residue" evidence="1">
    <location>
        <position position="1"/>
    </location>
</feature>
<keyword evidence="2" id="KW-1185">Reference proteome</keyword>
<organism evidence="1 2">
    <name type="scientific">Schistosoma mattheei</name>
    <dbReference type="NCBI Taxonomy" id="31246"/>
    <lineage>
        <taxon>Eukaryota</taxon>
        <taxon>Metazoa</taxon>
        <taxon>Spiralia</taxon>
        <taxon>Lophotrochozoa</taxon>
        <taxon>Platyhelminthes</taxon>
        <taxon>Trematoda</taxon>
        <taxon>Digenea</taxon>
        <taxon>Strigeidida</taxon>
        <taxon>Schistosomatoidea</taxon>
        <taxon>Schistosomatidae</taxon>
        <taxon>Schistosoma</taxon>
    </lineage>
</organism>
<name>A0A183Q2R8_9TREM</name>
<evidence type="ECO:0000313" key="1">
    <source>
        <dbReference type="EMBL" id="VDP83632.1"/>
    </source>
</evidence>
<evidence type="ECO:0000313" key="2">
    <source>
        <dbReference type="Proteomes" id="UP000269396"/>
    </source>
</evidence>
<protein>
    <submittedName>
        <fullName evidence="1">Uncharacterized protein</fullName>
    </submittedName>
</protein>
<dbReference type="AlphaFoldDB" id="A0A183Q2R8"/>
<dbReference type="Proteomes" id="UP000269396">
    <property type="component" value="Unassembled WGS sequence"/>
</dbReference>
<reference evidence="1 2" key="1">
    <citation type="submission" date="2018-11" db="EMBL/GenBank/DDBJ databases">
        <authorList>
            <consortium name="Pathogen Informatics"/>
        </authorList>
    </citation>
    <scope>NUCLEOTIDE SEQUENCE [LARGE SCALE GENOMIC DNA]</scope>
    <source>
        <strain>Denwood</strain>
        <strain evidence="2">Zambia</strain>
    </source>
</reference>
<sequence length="104" mass="12038">TLCNGNVIEFNINFQVLQFLKLDIVYLSDSKRFRISITFKMEENSQGKNNSIKKSETVANISNSSVIDNSLISRATKAVRDYLEYDFECKSVGYFQHFFQSMDN</sequence>
<gene>
    <name evidence="1" type="ORF">SMTD_LOCUS20904</name>
</gene>
<accession>A0A183Q2R8</accession>
<dbReference type="EMBL" id="UZAL01045672">
    <property type="protein sequence ID" value="VDP83632.1"/>
    <property type="molecule type" value="Genomic_DNA"/>
</dbReference>